<organism evidence="4 5">
    <name type="scientific">Candidatus Bacteroides merdigallinarum</name>
    <dbReference type="NCBI Taxonomy" id="2838473"/>
    <lineage>
        <taxon>Bacteria</taxon>
        <taxon>Pseudomonadati</taxon>
        <taxon>Bacteroidota</taxon>
        <taxon>Bacteroidia</taxon>
        <taxon>Bacteroidales</taxon>
        <taxon>Bacteroidaceae</taxon>
        <taxon>Bacteroides</taxon>
    </lineage>
</organism>
<accession>A0A9D2E935</accession>
<dbReference type="Pfam" id="PF00639">
    <property type="entry name" value="Rotamase"/>
    <property type="match status" value="1"/>
</dbReference>
<feature type="domain" description="PpiC" evidence="3">
    <location>
        <begin position="125"/>
        <end position="222"/>
    </location>
</feature>
<dbReference type="PROSITE" id="PS50198">
    <property type="entry name" value="PPIC_PPIASE_2"/>
    <property type="match status" value="1"/>
</dbReference>
<keyword evidence="1 4" id="KW-0413">Isomerase</keyword>
<dbReference type="PANTHER" id="PTHR47245">
    <property type="entry name" value="PEPTIDYLPROLYL ISOMERASE"/>
    <property type="match status" value="1"/>
</dbReference>
<gene>
    <name evidence="4" type="ORF">H9814_06920</name>
</gene>
<reference evidence="4" key="1">
    <citation type="journal article" date="2021" name="PeerJ">
        <title>Extensive microbial diversity within the chicken gut microbiome revealed by metagenomics and culture.</title>
        <authorList>
            <person name="Gilroy R."/>
            <person name="Ravi A."/>
            <person name="Getino M."/>
            <person name="Pursley I."/>
            <person name="Horton D.L."/>
            <person name="Alikhan N.F."/>
            <person name="Baker D."/>
            <person name="Gharbi K."/>
            <person name="Hall N."/>
            <person name="Watson M."/>
            <person name="Adriaenssens E.M."/>
            <person name="Foster-Nyarko E."/>
            <person name="Jarju S."/>
            <person name="Secka A."/>
            <person name="Antonio M."/>
            <person name="Oren A."/>
            <person name="Chaudhuri R.R."/>
            <person name="La Ragione R."/>
            <person name="Hildebrand F."/>
            <person name="Pallen M.J."/>
        </authorList>
    </citation>
    <scope>NUCLEOTIDE SEQUENCE</scope>
    <source>
        <strain evidence="4">ChiHjej9B8-1298</strain>
    </source>
</reference>
<dbReference type="InterPro" id="IPR000297">
    <property type="entry name" value="PPIase_PpiC"/>
</dbReference>
<feature type="chain" id="PRO_5038912379" evidence="2">
    <location>
        <begin position="23"/>
        <end position="471"/>
    </location>
</feature>
<dbReference type="InterPro" id="IPR046357">
    <property type="entry name" value="PPIase_dom_sf"/>
</dbReference>
<dbReference type="InterPro" id="IPR050245">
    <property type="entry name" value="PrsA_foldase"/>
</dbReference>
<dbReference type="AlphaFoldDB" id="A0A9D2E935"/>
<protein>
    <submittedName>
        <fullName evidence="4">Peptidyl-prolyl cis-trans isomerase</fullName>
    </submittedName>
</protein>
<comment type="caution">
    <text evidence="4">The sequence shown here is derived from an EMBL/GenBank/DDBJ whole genome shotgun (WGS) entry which is preliminary data.</text>
</comment>
<keyword evidence="1" id="KW-0697">Rotamase</keyword>
<sequence length="471" mass="53563">MRKLLVCLLALLACFPSLRALAGEDVDPVLMRVGGCDVTRSEFEYYYNHMARQAGVRVSPKAYVRPFTDFKLKVQAAEAAGLDTLRTFRDEMAACRARLAVAWLTDSATLDRALRRCYDRLVAGGPAVRVEQVWRRLPQHVTGATLRESALQMDSIYRALCQAGAGAFSNFVRRFSDDASIRWVHRLEETAEFEDTIFSLKPGEWSRPFFTPRGLHIVRVLERAEVPSFSDVRDSLLRACPHSVEEAARAWADRRKDAYGYASGRLTDRQVRQILAAEYTRLERENPSYRLALQAYRDEALARALDSREAALLADADEKALQAYFDRHRADYHWDTPRFRGIVLHCTGKRVAKRVRKTLKHLPEAEWSNAVRLMFNKDEMQVQAEQGTFAPGDNAAVDEHVFRKGEAPEVSGFPHTVLLGKKLKGPSDYREVRPALLADYRAARRDQWLDALRAGSKVEINQEVLKTVNNH</sequence>
<dbReference type="GO" id="GO:0003755">
    <property type="term" value="F:peptidyl-prolyl cis-trans isomerase activity"/>
    <property type="evidence" value="ECO:0007669"/>
    <property type="project" value="UniProtKB-KW"/>
</dbReference>
<evidence type="ECO:0000259" key="3">
    <source>
        <dbReference type="PROSITE" id="PS50198"/>
    </source>
</evidence>
<dbReference type="Gene3D" id="3.10.50.40">
    <property type="match status" value="1"/>
</dbReference>
<evidence type="ECO:0000313" key="5">
    <source>
        <dbReference type="Proteomes" id="UP000824028"/>
    </source>
</evidence>
<evidence type="ECO:0000313" key="4">
    <source>
        <dbReference type="EMBL" id="HIZ33254.1"/>
    </source>
</evidence>
<name>A0A9D2E935_9BACE</name>
<dbReference type="Proteomes" id="UP000824028">
    <property type="component" value="Unassembled WGS sequence"/>
</dbReference>
<keyword evidence="2" id="KW-0732">Signal</keyword>
<evidence type="ECO:0000256" key="1">
    <source>
        <dbReference type="PROSITE-ProRule" id="PRU00278"/>
    </source>
</evidence>
<dbReference type="EMBL" id="DXBX01000054">
    <property type="protein sequence ID" value="HIZ33254.1"/>
    <property type="molecule type" value="Genomic_DNA"/>
</dbReference>
<evidence type="ECO:0000256" key="2">
    <source>
        <dbReference type="SAM" id="SignalP"/>
    </source>
</evidence>
<feature type="signal peptide" evidence="2">
    <location>
        <begin position="1"/>
        <end position="22"/>
    </location>
</feature>
<proteinExistence type="predicted"/>
<dbReference type="PANTHER" id="PTHR47245:SF2">
    <property type="entry name" value="PEPTIDYL-PROLYL CIS-TRANS ISOMERASE HP_0175-RELATED"/>
    <property type="match status" value="1"/>
</dbReference>
<dbReference type="SUPFAM" id="SSF54534">
    <property type="entry name" value="FKBP-like"/>
    <property type="match status" value="1"/>
</dbReference>
<reference evidence="4" key="2">
    <citation type="submission" date="2021-04" db="EMBL/GenBank/DDBJ databases">
        <authorList>
            <person name="Gilroy R."/>
        </authorList>
    </citation>
    <scope>NUCLEOTIDE SEQUENCE</scope>
    <source>
        <strain evidence="4">ChiHjej9B8-1298</strain>
    </source>
</reference>